<protein>
    <recommendedName>
        <fullName evidence="2">Acetyltransferase</fullName>
    </recommendedName>
</protein>
<proteinExistence type="predicted"/>
<dbReference type="AlphaFoldDB" id="A0A381N6T0"/>
<organism evidence="1">
    <name type="scientific">marine metagenome</name>
    <dbReference type="NCBI Taxonomy" id="408172"/>
    <lineage>
        <taxon>unclassified sequences</taxon>
        <taxon>metagenomes</taxon>
        <taxon>ecological metagenomes</taxon>
    </lineage>
</organism>
<reference evidence="1" key="1">
    <citation type="submission" date="2018-05" db="EMBL/GenBank/DDBJ databases">
        <authorList>
            <person name="Lanie J.A."/>
            <person name="Ng W.-L."/>
            <person name="Kazmierczak K.M."/>
            <person name="Andrzejewski T.M."/>
            <person name="Davidsen T.M."/>
            <person name="Wayne K.J."/>
            <person name="Tettelin H."/>
            <person name="Glass J.I."/>
            <person name="Rusch D."/>
            <person name="Podicherti R."/>
            <person name="Tsui H.-C.T."/>
            <person name="Winkler M.E."/>
        </authorList>
    </citation>
    <scope>NUCLEOTIDE SEQUENCE</scope>
</reference>
<dbReference type="EMBL" id="UINC01000164">
    <property type="protein sequence ID" value="SUZ50312.1"/>
    <property type="molecule type" value="Genomic_DNA"/>
</dbReference>
<evidence type="ECO:0008006" key="2">
    <source>
        <dbReference type="Google" id="ProtNLM"/>
    </source>
</evidence>
<dbReference type="SUPFAM" id="SSF64182">
    <property type="entry name" value="DHH phosphoesterases"/>
    <property type="match status" value="1"/>
</dbReference>
<name>A0A381N6T0_9ZZZZ</name>
<evidence type="ECO:0000313" key="1">
    <source>
        <dbReference type="EMBL" id="SUZ50312.1"/>
    </source>
</evidence>
<accession>A0A381N6T0</accession>
<gene>
    <name evidence="1" type="ORF">METZ01_LOCUS3166</name>
</gene>
<dbReference type="InterPro" id="IPR038763">
    <property type="entry name" value="DHH_sf"/>
</dbReference>
<sequence>MLYIDVFNGDADGVCALHQLRLHNPQESRLVTGVKRDTLLLKRIISARDSVLTVLDISFHANREPLLQLLKQGNTVHYFDHHFAGEIPESPLFHPHIDTSPAVCTSILVDRFLAGKYRLWAIVASFGDNLHSPAHGLADTLKLSHEETEELRELGELINYNAYGETVEDLHYSPEALFRALQPYSDPFDFFHAAGELDRLREGFQNDMSQTETKHPVRQTSAGRIYQFPNAAWCRRVSGVFSNQVAREAPNMAHALLVERKDGTFLVGVRAPIAKPQGAEELCIKFSSGGGRSASAGINNLAPEEVDRFYDEFDIQFSN</sequence>